<accession>W0LAT9</accession>
<gene>
    <name evidence="2" type="ORF">Z042_07670</name>
</gene>
<feature type="compositionally biased region" description="Basic and acidic residues" evidence="1">
    <location>
        <begin position="1"/>
        <end position="17"/>
    </location>
</feature>
<dbReference type="AlphaFoldDB" id="W0LAT9"/>
<organism evidence="2 3">
    <name type="scientific">Chania multitudinisentens RB-25</name>
    <dbReference type="NCBI Taxonomy" id="1441930"/>
    <lineage>
        <taxon>Bacteria</taxon>
        <taxon>Pseudomonadati</taxon>
        <taxon>Pseudomonadota</taxon>
        <taxon>Gammaproteobacteria</taxon>
        <taxon>Enterobacterales</taxon>
        <taxon>Yersiniaceae</taxon>
        <taxon>Chania</taxon>
    </lineage>
</organism>
<dbReference type="OrthoDB" id="7067870at2"/>
<keyword evidence="3" id="KW-1185">Reference proteome</keyword>
<dbReference type="EMBL" id="CP007044">
    <property type="protein sequence ID" value="AHG19504.1"/>
    <property type="molecule type" value="Genomic_DNA"/>
</dbReference>
<feature type="region of interest" description="Disordered" evidence="1">
    <location>
        <begin position="1"/>
        <end position="22"/>
    </location>
</feature>
<dbReference type="PATRIC" id="fig|1441930.4.peg.1527"/>
<protein>
    <submittedName>
        <fullName evidence="2">Uncharacterized protein</fullName>
    </submittedName>
</protein>
<name>W0LAT9_9GAMM</name>
<dbReference type="HOGENOM" id="CLU_2507390_0_0_6"/>
<sequence>MKDNREVTPQSEAEKTDNWAYPDGVLVPSPELPQLHFVMKARHHTFLLSLENILLCLQEAERQGEVPTIEDIWWVTLQGKFDVLR</sequence>
<evidence type="ECO:0000313" key="3">
    <source>
        <dbReference type="Proteomes" id="UP000019030"/>
    </source>
</evidence>
<evidence type="ECO:0000313" key="2">
    <source>
        <dbReference type="EMBL" id="AHG19504.1"/>
    </source>
</evidence>
<dbReference type="RefSeq" id="WP_024914103.1">
    <property type="nucleotide sequence ID" value="NZ_CP007044.2"/>
</dbReference>
<proteinExistence type="predicted"/>
<reference evidence="2 3" key="1">
    <citation type="submission" date="2014-01" db="EMBL/GenBank/DDBJ databases">
        <title>Isolation of Serratia multitudinisentens RB-25 from Ex-Landfill site.</title>
        <authorList>
            <person name="Robson E.H.J."/>
        </authorList>
    </citation>
    <scope>NUCLEOTIDE SEQUENCE [LARGE SCALE GENOMIC DNA]</scope>
    <source>
        <strain evidence="2 3">RB-25</strain>
    </source>
</reference>
<reference evidence="2 3" key="2">
    <citation type="submission" date="2015-03" db="EMBL/GenBank/DDBJ databases">
        <authorList>
            <person name="Chan K.-G."/>
        </authorList>
    </citation>
    <scope>NUCLEOTIDE SEQUENCE [LARGE SCALE GENOMIC DNA]</scope>
    <source>
        <strain evidence="2 3">RB-25</strain>
    </source>
</reference>
<dbReference type="STRING" id="1441930.Z042_07670"/>
<dbReference type="Proteomes" id="UP000019030">
    <property type="component" value="Chromosome"/>
</dbReference>
<dbReference type="KEGG" id="sfo:Z042_07670"/>
<evidence type="ECO:0000256" key="1">
    <source>
        <dbReference type="SAM" id="MobiDB-lite"/>
    </source>
</evidence>